<comment type="caution">
    <text evidence="2">The sequence shown here is derived from an EMBL/GenBank/DDBJ whole genome shotgun (WGS) entry which is preliminary data.</text>
</comment>
<sequence>MDQDLRSALVIVAVIFTVLIGYGLVAIAN</sequence>
<keyword evidence="1" id="KW-0812">Transmembrane</keyword>
<dbReference type="Proteomes" id="UP001169719">
    <property type="component" value="Unassembled WGS sequence"/>
</dbReference>
<dbReference type="InterPro" id="IPR047743">
    <property type="entry name" value="YnhF-like"/>
</dbReference>
<dbReference type="RefSeq" id="WP_289960933.1">
    <property type="nucleotide sequence ID" value="NZ_JAUEOZ010000001.1"/>
</dbReference>
<dbReference type="NCBIfam" id="NF033411">
    <property type="entry name" value="small_mem_YnhF"/>
    <property type="match status" value="1"/>
</dbReference>
<gene>
    <name evidence="2" type="ORF">QWJ08_05080</name>
</gene>
<name>A0ABT7XYA0_9VIBR</name>
<feature type="transmembrane region" description="Helical" evidence="1">
    <location>
        <begin position="7"/>
        <end position="28"/>
    </location>
</feature>
<dbReference type="EMBL" id="JAUEOZ010000001">
    <property type="protein sequence ID" value="MDN2480758.1"/>
    <property type="molecule type" value="Genomic_DNA"/>
</dbReference>
<evidence type="ECO:0000313" key="2">
    <source>
        <dbReference type="EMBL" id="MDN2480758.1"/>
    </source>
</evidence>
<evidence type="ECO:0000256" key="1">
    <source>
        <dbReference type="SAM" id="Phobius"/>
    </source>
</evidence>
<accession>A0ABT7XYA0</accession>
<keyword evidence="3" id="KW-1185">Reference proteome</keyword>
<organism evidence="2 3">
    <name type="scientific">Vibrio agarivorans</name>
    <dbReference type="NCBI Taxonomy" id="153622"/>
    <lineage>
        <taxon>Bacteria</taxon>
        <taxon>Pseudomonadati</taxon>
        <taxon>Pseudomonadota</taxon>
        <taxon>Gammaproteobacteria</taxon>
        <taxon>Vibrionales</taxon>
        <taxon>Vibrionaceae</taxon>
        <taxon>Vibrio</taxon>
    </lineage>
</organism>
<protein>
    <submittedName>
        <fullName evidence="2">YnhF family membrane protein</fullName>
    </submittedName>
</protein>
<keyword evidence="1" id="KW-1133">Transmembrane helix</keyword>
<reference evidence="2" key="1">
    <citation type="submission" date="2024-05" db="EMBL/GenBank/DDBJ databases">
        <title>Genome Sequences of Four Agar- Degrading Marine Bacteria.</title>
        <authorList>
            <person name="Phillips E.K."/>
            <person name="Shaffer J.C."/>
            <person name="Henson M.W."/>
            <person name="Temperton B."/>
            <person name="Thrash C.J."/>
            <person name="Martin M.O."/>
        </authorList>
    </citation>
    <scope>NUCLEOTIDE SEQUENCE</scope>
    <source>
        <strain evidence="2">EKP203</strain>
    </source>
</reference>
<proteinExistence type="predicted"/>
<evidence type="ECO:0000313" key="3">
    <source>
        <dbReference type="Proteomes" id="UP001169719"/>
    </source>
</evidence>
<keyword evidence="1" id="KW-0472">Membrane</keyword>